<proteinExistence type="predicted"/>
<dbReference type="GO" id="GO:0005829">
    <property type="term" value="C:cytosol"/>
    <property type="evidence" value="ECO:0007669"/>
    <property type="project" value="TreeGrafter"/>
</dbReference>
<dbReference type="Pfam" id="PF00107">
    <property type="entry name" value="ADH_zinc_N"/>
    <property type="match status" value="1"/>
</dbReference>
<sequence>MKAVRIHRHGGPEVLIYEEIEVPKPGPGEILVRNRAAGVNFTDIYARTGFLYELDLPTVLGKEGAGEVLAVGDAVAEFAVGDRVAYTETMGAYAEQTVVPAHYAVHIPAALSYETAAASMLKGLTAQYLVRHTFRVEPGQTVLVHAAAGGVGLILAQWANHLGATVIGTAGSAEKVELALQNGCHHVVNYREEDFVAKVQEITKGEGCHVVYDGVGKNVAKGSLDCQRPRGYYVNFGWASGPVDPIDPMDLIRKGSLYVTSPGLTLYLAKRDDVVANAHELFDVILSASVKIRTHAILPLMEAAEAHRQLQSRGIIGSIVLRP</sequence>
<dbReference type="KEGG" id="rei:IE4771_PE00199"/>
<dbReference type="AlphaFoldDB" id="A0A060IHJ8"/>
<dbReference type="PANTHER" id="PTHR48106">
    <property type="entry name" value="QUINONE OXIDOREDUCTASE PIG3-RELATED"/>
    <property type="match status" value="1"/>
</dbReference>
<dbReference type="EC" id="1.6.5.5" evidence="4"/>
<feature type="domain" description="Enoyl reductase (ER)" evidence="3">
    <location>
        <begin position="10"/>
        <end position="321"/>
    </location>
</feature>
<protein>
    <submittedName>
        <fullName evidence="4">Quinone oxidoreductase 3</fullName>
        <ecNumber evidence="4">1.6.5.5</ecNumber>
    </submittedName>
</protein>
<evidence type="ECO:0000259" key="3">
    <source>
        <dbReference type="SMART" id="SM00829"/>
    </source>
</evidence>
<dbReference type="PANTHER" id="PTHR48106:SF13">
    <property type="entry name" value="QUINONE OXIDOREDUCTASE-RELATED"/>
    <property type="match status" value="1"/>
</dbReference>
<dbReference type="Gene3D" id="3.40.50.720">
    <property type="entry name" value="NAD(P)-binding Rossmann-like Domain"/>
    <property type="match status" value="1"/>
</dbReference>
<dbReference type="FunFam" id="3.40.50.720:FF:000053">
    <property type="entry name" value="Quinone oxidoreductase 1"/>
    <property type="match status" value="1"/>
</dbReference>
<keyword evidence="2 4" id="KW-0560">Oxidoreductase</keyword>
<evidence type="ECO:0000256" key="1">
    <source>
        <dbReference type="ARBA" id="ARBA00022857"/>
    </source>
</evidence>
<dbReference type="GO" id="GO:0003960">
    <property type="term" value="F:quinone reductase (NADPH) activity"/>
    <property type="evidence" value="ECO:0007669"/>
    <property type="project" value="UniProtKB-EC"/>
</dbReference>
<dbReference type="EMBL" id="CP006991">
    <property type="protein sequence ID" value="AIC31425.1"/>
    <property type="molecule type" value="Genomic_DNA"/>
</dbReference>
<gene>
    <name evidence="4" type="primary">qor-3</name>
    <name evidence="4" type="ORF">IE4771_PE00199</name>
</gene>
<dbReference type="OrthoDB" id="9805883at2"/>
<dbReference type="SUPFAM" id="SSF51735">
    <property type="entry name" value="NAD(P)-binding Rossmann-fold domains"/>
    <property type="match status" value="1"/>
</dbReference>
<dbReference type="HOGENOM" id="CLU_026673_3_1_5"/>
<dbReference type="InterPro" id="IPR013149">
    <property type="entry name" value="ADH-like_C"/>
</dbReference>
<evidence type="ECO:0000256" key="2">
    <source>
        <dbReference type="ARBA" id="ARBA00023002"/>
    </source>
</evidence>
<keyword evidence="4" id="KW-0614">Plasmid</keyword>
<dbReference type="InterPro" id="IPR036291">
    <property type="entry name" value="NAD(P)-bd_dom_sf"/>
</dbReference>
<reference evidence="4 5" key="1">
    <citation type="submission" date="2013-12" db="EMBL/GenBank/DDBJ databases">
        <title>Complete genome sequence of Rhizobium etli bv. mimosae IE4771.</title>
        <authorList>
            <person name="Bustos P."/>
            <person name="Santamaria R.I."/>
            <person name="Lozano L."/>
            <person name="Ormeno-Orrillo E."/>
            <person name="Rogel M.A."/>
            <person name="Romero D."/>
            <person name="Cevallos M.A."/>
            <person name="Martinez-Romero E."/>
            <person name="Gonzalez V."/>
        </authorList>
    </citation>
    <scope>NUCLEOTIDE SEQUENCE [LARGE SCALE GENOMIC DNA]</scope>
    <source>
        <strain evidence="4 5">IE4771</strain>
        <plasmid evidence="5">Plasmid pRetIE4771e</plasmid>
    </source>
</reference>
<dbReference type="Pfam" id="PF08240">
    <property type="entry name" value="ADH_N"/>
    <property type="match status" value="1"/>
</dbReference>
<dbReference type="Proteomes" id="UP000027180">
    <property type="component" value="Plasmid pRetIE4771e"/>
</dbReference>
<evidence type="ECO:0000313" key="5">
    <source>
        <dbReference type="Proteomes" id="UP000027180"/>
    </source>
</evidence>
<dbReference type="SUPFAM" id="SSF50129">
    <property type="entry name" value="GroES-like"/>
    <property type="match status" value="1"/>
</dbReference>
<evidence type="ECO:0000313" key="4">
    <source>
        <dbReference type="EMBL" id="AIC31425.1"/>
    </source>
</evidence>
<organism evidence="4 5">
    <name type="scientific">Rhizobium etli bv. mimosae str. IE4771</name>
    <dbReference type="NCBI Taxonomy" id="1432050"/>
    <lineage>
        <taxon>Bacteria</taxon>
        <taxon>Pseudomonadati</taxon>
        <taxon>Pseudomonadota</taxon>
        <taxon>Alphaproteobacteria</taxon>
        <taxon>Hyphomicrobiales</taxon>
        <taxon>Rhizobiaceae</taxon>
        <taxon>Rhizobium/Agrobacterium group</taxon>
        <taxon>Rhizobium</taxon>
    </lineage>
</organism>
<dbReference type="GO" id="GO:0070402">
    <property type="term" value="F:NADPH binding"/>
    <property type="evidence" value="ECO:0007669"/>
    <property type="project" value="TreeGrafter"/>
</dbReference>
<accession>A0A060IHJ8</accession>
<dbReference type="CDD" id="cd05286">
    <property type="entry name" value="QOR2"/>
    <property type="match status" value="1"/>
</dbReference>
<name>A0A060IHJ8_RHIET</name>
<dbReference type="InterPro" id="IPR013154">
    <property type="entry name" value="ADH-like_N"/>
</dbReference>
<dbReference type="Gene3D" id="3.90.180.10">
    <property type="entry name" value="Medium-chain alcohol dehydrogenases, catalytic domain"/>
    <property type="match status" value="1"/>
</dbReference>
<geneLocation type="plasmid" evidence="4 5">
    <name>pRetIE4771e</name>
</geneLocation>
<dbReference type="RefSeq" id="WP_040142753.1">
    <property type="nucleotide sequence ID" value="NZ_CP006991.1"/>
</dbReference>
<keyword evidence="1" id="KW-0521">NADP</keyword>
<dbReference type="InterPro" id="IPR020843">
    <property type="entry name" value="ER"/>
</dbReference>
<dbReference type="InterPro" id="IPR011032">
    <property type="entry name" value="GroES-like_sf"/>
</dbReference>
<dbReference type="InterPro" id="IPR047618">
    <property type="entry name" value="QOR-like"/>
</dbReference>
<dbReference type="SMART" id="SM00829">
    <property type="entry name" value="PKS_ER"/>
    <property type="match status" value="1"/>
</dbReference>
<dbReference type="GO" id="GO:0035925">
    <property type="term" value="F:mRNA 3'-UTR AU-rich region binding"/>
    <property type="evidence" value="ECO:0007669"/>
    <property type="project" value="TreeGrafter"/>
</dbReference>